<dbReference type="AlphaFoldDB" id="A0A644VT14"/>
<comment type="caution">
    <text evidence="1">The sequence shown here is derived from an EMBL/GenBank/DDBJ whole genome shotgun (WGS) entry which is preliminary data.</text>
</comment>
<reference evidence="1" key="1">
    <citation type="submission" date="2019-08" db="EMBL/GenBank/DDBJ databases">
        <authorList>
            <person name="Kucharzyk K."/>
            <person name="Murdoch R.W."/>
            <person name="Higgins S."/>
            <person name="Loffler F."/>
        </authorList>
    </citation>
    <scope>NUCLEOTIDE SEQUENCE</scope>
</reference>
<evidence type="ECO:0000313" key="1">
    <source>
        <dbReference type="EMBL" id="MPL94427.1"/>
    </source>
</evidence>
<name>A0A644VT14_9ZZZZ</name>
<proteinExistence type="predicted"/>
<accession>A0A644VT14</accession>
<gene>
    <name evidence="1" type="ORF">SDC9_40580</name>
</gene>
<dbReference type="EMBL" id="VSSQ01000427">
    <property type="protein sequence ID" value="MPL94427.1"/>
    <property type="molecule type" value="Genomic_DNA"/>
</dbReference>
<sequence>MKKTTLTLLATCLTLLTFGQVTENQKLIELGKAYKDFMFRNEPTKDILKDLTADVPTNLRTTTYFIIQTITTKNKLLTKTYLSRLDDQILKQIYIIRAINLNLRNENQIDNNKLIDSLSNTDIPNYELVDNYYGMLFTAVGNKNQPFNLSKTNFIMKDYNFKDDTEKGIMFLRCIDLCGKTIWGFMNVVKPPNTSKAFDNIKKFPKFNGQAYYQYTDLYFTDFEMNIVKDKGIQSYKSYYLDKYYEALLSHLICLNKEGGPEKEKNDLLLGSILKERNLYKYTKHKETLEDIFKEDKRE</sequence>
<protein>
    <submittedName>
        <fullName evidence="1">Uncharacterized protein</fullName>
    </submittedName>
</protein>
<organism evidence="1">
    <name type="scientific">bioreactor metagenome</name>
    <dbReference type="NCBI Taxonomy" id="1076179"/>
    <lineage>
        <taxon>unclassified sequences</taxon>
        <taxon>metagenomes</taxon>
        <taxon>ecological metagenomes</taxon>
    </lineage>
</organism>